<comment type="caution">
    <text evidence="2">The sequence shown here is derived from an EMBL/GenBank/DDBJ whole genome shotgun (WGS) entry which is preliminary data.</text>
</comment>
<accession>A0A8J6HNY3</accession>
<organism evidence="2 3">
    <name type="scientific">Tenebrio molitor</name>
    <name type="common">Yellow mealworm beetle</name>
    <dbReference type="NCBI Taxonomy" id="7067"/>
    <lineage>
        <taxon>Eukaryota</taxon>
        <taxon>Metazoa</taxon>
        <taxon>Ecdysozoa</taxon>
        <taxon>Arthropoda</taxon>
        <taxon>Hexapoda</taxon>
        <taxon>Insecta</taxon>
        <taxon>Pterygota</taxon>
        <taxon>Neoptera</taxon>
        <taxon>Endopterygota</taxon>
        <taxon>Coleoptera</taxon>
        <taxon>Polyphaga</taxon>
        <taxon>Cucujiformia</taxon>
        <taxon>Tenebrionidae</taxon>
        <taxon>Tenebrio</taxon>
    </lineage>
</organism>
<sequence length="112" mass="12184">MEPLPRFLLLVLTSPRAVSTKRFITNITVTFIVSTRAPLRPPARAVLDTWNGTPPKRRAGANGDRGARPRTGLYDALTAIATEKCSADGAPEFTIPAERTFPADESLAFGRF</sequence>
<evidence type="ECO:0000313" key="3">
    <source>
        <dbReference type="Proteomes" id="UP000719412"/>
    </source>
</evidence>
<gene>
    <name evidence="2" type="ORF">GEV33_004854</name>
</gene>
<dbReference type="AlphaFoldDB" id="A0A8J6HNY3"/>
<evidence type="ECO:0000313" key="2">
    <source>
        <dbReference type="EMBL" id="KAH0817937.1"/>
    </source>
</evidence>
<proteinExistence type="predicted"/>
<reference evidence="2" key="1">
    <citation type="journal article" date="2020" name="J Insects Food Feed">
        <title>The yellow mealworm (Tenebrio molitor) genome: a resource for the emerging insects as food and feed industry.</title>
        <authorList>
            <person name="Eriksson T."/>
            <person name="Andere A."/>
            <person name="Kelstrup H."/>
            <person name="Emery V."/>
            <person name="Picard C."/>
        </authorList>
    </citation>
    <scope>NUCLEOTIDE SEQUENCE</scope>
    <source>
        <strain evidence="2">Stoneville</strain>
        <tissue evidence="2">Whole head</tissue>
    </source>
</reference>
<evidence type="ECO:0000256" key="1">
    <source>
        <dbReference type="SAM" id="MobiDB-lite"/>
    </source>
</evidence>
<keyword evidence="3" id="KW-1185">Reference proteome</keyword>
<protein>
    <submittedName>
        <fullName evidence="2">Uncharacterized protein</fullName>
    </submittedName>
</protein>
<reference evidence="2" key="2">
    <citation type="submission" date="2021-08" db="EMBL/GenBank/DDBJ databases">
        <authorList>
            <person name="Eriksson T."/>
        </authorList>
    </citation>
    <scope>NUCLEOTIDE SEQUENCE</scope>
    <source>
        <strain evidence="2">Stoneville</strain>
        <tissue evidence="2">Whole head</tissue>
    </source>
</reference>
<dbReference type="Proteomes" id="UP000719412">
    <property type="component" value="Unassembled WGS sequence"/>
</dbReference>
<dbReference type="EMBL" id="JABDTM020018579">
    <property type="protein sequence ID" value="KAH0817937.1"/>
    <property type="molecule type" value="Genomic_DNA"/>
</dbReference>
<name>A0A8J6HNY3_TENMO</name>
<feature type="region of interest" description="Disordered" evidence="1">
    <location>
        <begin position="45"/>
        <end position="70"/>
    </location>
</feature>